<evidence type="ECO:0000313" key="3">
    <source>
        <dbReference type="Proteomes" id="UP001193035"/>
    </source>
</evidence>
<keyword evidence="1" id="KW-0812">Transmembrane</keyword>
<sequence>MMVGFLAVGMLLGSFAGGIALLMGHSLLMALALYSVVGVVAVPCVALATMYAFPLVKVKILGQT</sequence>
<proteinExistence type="predicted"/>
<dbReference type="EMBL" id="VCPD01000004">
    <property type="protein sequence ID" value="TMV07237.1"/>
    <property type="molecule type" value="Genomic_DNA"/>
</dbReference>
<feature type="transmembrane region" description="Helical" evidence="1">
    <location>
        <begin position="32"/>
        <end position="53"/>
    </location>
</feature>
<keyword evidence="3" id="KW-1185">Reference proteome</keyword>
<name>A0ABY2WXP8_9RHOB</name>
<keyword evidence="1" id="KW-0472">Membrane</keyword>
<evidence type="ECO:0000313" key="2">
    <source>
        <dbReference type="EMBL" id="TMV07237.1"/>
    </source>
</evidence>
<reference evidence="2 3" key="1">
    <citation type="submission" date="2019-05" db="EMBL/GenBank/DDBJ databases">
        <title>Ruegeria sp. nov., isolated from tidal flat.</title>
        <authorList>
            <person name="Kim W."/>
        </authorList>
    </citation>
    <scope>NUCLEOTIDE SEQUENCE [LARGE SCALE GENOMIC DNA]</scope>
    <source>
        <strain evidence="2 3">CAU 1488</strain>
    </source>
</reference>
<dbReference type="RefSeq" id="WP_138843312.1">
    <property type="nucleotide sequence ID" value="NZ_VCPD01000004.1"/>
</dbReference>
<protein>
    <submittedName>
        <fullName evidence="2">Uncharacterized protein</fullName>
    </submittedName>
</protein>
<gene>
    <name evidence="2" type="ORF">FGK63_14135</name>
</gene>
<keyword evidence="1" id="KW-1133">Transmembrane helix</keyword>
<comment type="caution">
    <text evidence="2">The sequence shown here is derived from an EMBL/GenBank/DDBJ whole genome shotgun (WGS) entry which is preliminary data.</text>
</comment>
<accession>A0ABY2WXP8</accession>
<evidence type="ECO:0000256" key="1">
    <source>
        <dbReference type="SAM" id="Phobius"/>
    </source>
</evidence>
<dbReference type="Proteomes" id="UP001193035">
    <property type="component" value="Unassembled WGS sequence"/>
</dbReference>
<organism evidence="2 3">
    <name type="scientific">Ruegeria sediminis</name>
    <dbReference type="NCBI Taxonomy" id="2583820"/>
    <lineage>
        <taxon>Bacteria</taxon>
        <taxon>Pseudomonadati</taxon>
        <taxon>Pseudomonadota</taxon>
        <taxon>Alphaproteobacteria</taxon>
        <taxon>Rhodobacterales</taxon>
        <taxon>Roseobacteraceae</taxon>
        <taxon>Ruegeria</taxon>
    </lineage>
</organism>